<gene>
    <name evidence="2" type="ORF">A3G33_06580</name>
</gene>
<evidence type="ECO:0000313" key="3">
    <source>
        <dbReference type="Proteomes" id="UP000178187"/>
    </source>
</evidence>
<dbReference type="EMBL" id="MHFR01000062">
    <property type="protein sequence ID" value="OGW95489.1"/>
    <property type="molecule type" value="Genomic_DNA"/>
</dbReference>
<dbReference type="PANTHER" id="PTHR35024">
    <property type="entry name" value="HYPOTHETICAL CYTOSOLIC PROTEIN"/>
    <property type="match status" value="1"/>
</dbReference>
<dbReference type="Proteomes" id="UP000178187">
    <property type="component" value="Unassembled WGS sequence"/>
</dbReference>
<evidence type="ECO:0000256" key="1">
    <source>
        <dbReference type="ARBA" id="ARBA00044755"/>
    </source>
</evidence>
<accession>A0A1G1KSF8</accession>
<dbReference type="AlphaFoldDB" id="A0A1G1KSF8"/>
<evidence type="ECO:0000313" key="2">
    <source>
        <dbReference type="EMBL" id="OGW95489.1"/>
    </source>
</evidence>
<proteinExistence type="inferred from homology"/>
<reference evidence="2 3" key="1">
    <citation type="journal article" date="2016" name="Nat. Commun.">
        <title>Thousands of microbial genomes shed light on interconnected biogeochemical processes in an aquifer system.</title>
        <authorList>
            <person name="Anantharaman K."/>
            <person name="Brown C.T."/>
            <person name="Hug L.A."/>
            <person name="Sharon I."/>
            <person name="Castelle C.J."/>
            <person name="Probst A.J."/>
            <person name="Thomas B.C."/>
            <person name="Singh A."/>
            <person name="Wilkins M.J."/>
            <person name="Karaoz U."/>
            <person name="Brodie E.L."/>
            <person name="Williams K.H."/>
            <person name="Hubbard S.S."/>
            <person name="Banfield J.F."/>
        </authorList>
    </citation>
    <scope>NUCLEOTIDE SEQUENCE [LARGE SCALE GENOMIC DNA]</scope>
</reference>
<organism evidence="2 3">
    <name type="scientific">Candidatus Danuiimicrobium aquiferis</name>
    <dbReference type="NCBI Taxonomy" id="1801832"/>
    <lineage>
        <taxon>Bacteria</taxon>
        <taxon>Pseudomonadati</taxon>
        <taxon>Candidatus Omnitrophota</taxon>
        <taxon>Candidatus Danuiimicrobium</taxon>
    </lineage>
</organism>
<name>A0A1G1KSF8_9BACT</name>
<comment type="similarity">
    <text evidence="1">Belongs to the bactofilin family.</text>
</comment>
<dbReference type="InterPro" id="IPR007607">
    <property type="entry name" value="BacA/B"/>
</dbReference>
<dbReference type="PANTHER" id="PTHR35024:SF4">
    <property type="entry name" value="POLYMER-FORMING CYTOSKELETAL PROTEIN"/>
    <property type="match status" value="1"/>
</dbReference>
<dbReference type="Pfam" id="PF04519">
    <property type="entry name" value="Bactofilin"/>
    <property type="match status" value="1"/>
</dbReference>
<evidence type="ECO:0008006" key="4">
    <source>
        <dbReference type="Google" id="ProtNLM"/>
    </source>
</evidence>
<protein>
    <recommendedName>
        <fullName evidence="4">Helix-turn-helix domain-containing protein</fullName>
    </recommendedName>
</protein>
<comment type="caution">
    <text evidence="2">The sequence shown here is derived from an EMBL/GenBank/DDBJ whole genome shotgun (WGS) entry which is preliminary data.</text>
</comment>
<sequence>MAKKKNEEKILDVDARMQGTIVFKDPVNLRINGSFEGKLDTRGNLMIGENANVKADIKGDKIIIAGKVFGNLIASSSISIIAPGMVQGEIRTPSLSVAEGAIIDGRCVMLNVSHSEPGEIMELREVAQYLEVEAKVVEEWANQKLIPAEFEDGEFKFYRGAVDKWLQDEKIKK</sequence>